<name>A0A5B7F0L9_PORTR</name>
<evidence type="ECO:0000313" key="1">
    <source>
        <dbReference type="EMBL" id="MPC39285.1"/>
    </source>
</evidence>
<keyword evidence="2" id="KW-1185">Reference proteome</keyword>
<protein>
    <submittedName>
        <fullName evidence="1">Uncharacterized protein</fullName>
    </submittedName>
</protein>
<evidence type="ECO:0000313" key="2">
    <source>
        <dbReference type="Proteomes" id="UP000324222"/>
    </source>
</evidence>
<accession>A0A5B7F0L9</accession>
<dbReference type="Proteomes" id="UP000324222">
    <property type="component" value="Unassembled WGS sequence"/>
</dbReference>
<dbReference type="AlphaFoldDB" id="A0A5B7F0L9"/>
<proteinExistence type="predicted"/>
<organism evidence="1 2">
    <name type="scientific">Portunus trituberculatus</name>
    <name type="common">Swimming crab</name>
    <name type="synonym">Neptunus trituberculatus</name>
    <dbReference type="NCBI Taxonomy" id="210409"/>
    <lineage>
        <taxon>Eukaryota</taxon>
        <taxon>Metazoa</taxon>
        <taxon>Ecdysozoa</taxon>
        <taxon>Arthropoda</taxon>
        <taxon>Crustacea</taxon>
        <taxon>Multicrustacea</taxon>
        <taxon>Malacostraca</taxon>
        <taxon>Eumalacostraca</taxon>
        <taxon>Eucarida</taxon>
        <taxon>Decapoda</taxon>
        <taxon>Pleocyemata</taxon>
        <taxon>Brachyura</taxon>
        <taxon>Eubrachyura</taxon>
        <taxon>Portunoidea</taxon>
        <taxon>Portunidae</taxon>
        <taxon>Portuninae</taxon>
        <taxon>Portunus</taxon>
    </lineage>
</organism>
<sequence length="88" mass="10080">MRALGSERSPRAWVRILSTVRGGKCRAQQSLKMPAVRFNEKRSTESFGVTLILGLFWKSLETQSNWYGTRWKVCIVILLLRVLDGPMP</sequence>
<gene>
    <name evidence="1" type="ORF">E2C01_032816</name>
</gene>
<dbReference type="EMBL" id="VSRR010004315">
    <property type="protein sequence ID" value="MPC39285.1"/>
    <property type="molecule type" value="Genomic_DNA"/>
</dbReference>
<comment type="caution">
    <text evidence="1">The sequence shown here is derived from an EMBL/GenBank/DDBJ whole genome shotgun (WGS) entry which is preliminary data.</text>
</comment>
<reference evidence="1 2" key="1">
    <citation type="submission" date="2019-05" db="EMBL/GenBank/DDBJ databases">
        <title>Another draft genome of Portunus trituberculatus and its Hox gene families provides insights of decapod evolution.</title>
        <authorList>
            <person name="Jeong J.-H."/>
            <person name="Song I."/>
            <person name="Kim S."/>
            <person name="Choi T."/>
            <person name="Kim D."/>
            <person name="Ryu S."/>
            <person name="Kim W."/>
        </authorList>
    </citation>
    <scope>NUCLEOTIDE SEQUENCE [LARGE SCALE GENOMIC DNA]</scope>
    <source>
        <tissue evidence="1">Muscle</tissue>
    </source>
</reference>